<keyword evidence="8" id="KW-1185">Reference proteome</keyword>
<dbReference type="OrthoDB" id="9804152at2"/>
<dbReference type="RefSeq" id="WP_120193543.1">
    <property type="nucleotide sequence ID" value="NZ_RAPK01000009.1"/>
</dbReference>
<dbReference type="InterPro" id="IPR023353">
    <property type="entry name" value="LemA-like_dom_sf"/>
</dbReference>
<name>A0A419V3S7_9BACL</name>
<dbReference type="AlphaFoldDB" id="A0A419V3S7"/>
<dbReference type="SUPFAM" id="SSF140478">
    <property type="entry name" value="LemA-like"/>
    <property type="match status" value="1"/>
</dbReference>
<evidence type="ECO:0000313" key="8">
    <source>
        <dbReference type="Proteomes" id="UP000285120"/>
    </source>
</evidence>
<comment type="similarity">
    <text evidence="2">Belongs to the LemA family.</text>
</comment>
<feature type="transmembrane region" description="Helical" evidence="6">
    <location>
        <begin position="6"/>
        <end position="26"/>
    </location>
</feature>
<evidence type="ECO:0000256" key="5">
    <source>
        <dbReference type="ARBA" id="ARBA00023136"/>
    </source>
</evidence>
<proteinExistence type="inferred from homology"/>
<reference evidence="7 8" key="1">
    <citation type="submission" date="2018-09" db="EMBL/GenBank/DDBJ databases">
        <title>Genomic Encyclopedia of Archaeal and Bacterial Type Strains, Phase II (KMG-II): from individual species to whole genera.</title>
        <authorList>
            <person name="Goeker M."/>
        </authorList>
    </citation>
    <scope>NUCLEOTIDE SEQUENCE [LARGE SCALE GENOMIC DNA]</scope>
    <source>
        <strain evidence="7 8">DSM 17008</strain>
    </source>
</reference>
<sequence length="174" mass="20051">MTFFGTVLGIVIVIALASWIIGYNALIKYLNWVEESWEQVEVQIKRQFDLIPELVDTAQPYMRHEQALLEKLLELRSGLDSRKQSRAELVDADEALSASLRSVFDKKQENEGLQGNKDFEKLEALFIESEAKLDKAKRVYNNTVTKYNSKIQSVPTRFVADAHNFHSRETVHIH</sequence>
<dbReference type="Pfam" id="PF04011">
    <property type="entry name" value="LemA"/>
    <property type="match status" value="1"/>
</dbReference>
<dbReference type="InterPro" id="IPR007156">
    <property type="entry name" value="MamQ_LemA"/>
</dbReference>
<comment type="subcellular location">
    <subcellularLocation>
        <location evidence="1">Membrane</location>
        <topology evidence="1">Single-pass membrane protein</topology>
    </subcellularLocation>
</comment>
<dbReference type="Gene3D" id="1.20.1440.20">
    <property type="entry name" value="LemA-like domain"/>
    <property type="match status" value="1"/>
</dbReference>
<evidence type="ECO:0000256" key="3">
    <source>
        <dbReference type="ARBA" id="ARBA00022692"/>
    </source>
</evidence>
<evidence type="ECO:0000256" key="1">
    <source>
        <dbReference type="ARBA" id="ARBA00004167"/>
    </source>
</evidence>
<evidence type="ECO:0000256" key="2">
    <source>
        <dbReference type="ARBA" id="ARBA00008854"/>
    </source>
</evidence>
<evidence type="ECO:0000256" key="6">
    <source>
        <dbReference type="SAM" id="Phobius"/>
    </source>
</evidence>
<evidence type="ECO:0000313" key="7">
    <source>
        <dbReference type="EMBL" id="RKD73169.1"/>
    </source>
</evidence>
<gene>
    <name evidence="7" type="ORF">ATL39_2375</name>
</gene>
<keyword evidence="3 6" id="KW-0812">Transmembrane</keyword>
<keyword evidence="4 6" id="KW-1133">Transmembrane helix</keyword>
<dbReference type="PANTHER" id="PTHR34478:SF2">
    <property type="entry name" value="MEMBRANE PROTEIN"/>
    <property type="match status" value="1"/>
</dbReference>
<evidence type="ECO:0000256" key="4">
    <source>
        <dbReference type="ARBA" id="ARBA00022989"/>
    </source>
</evidence>
<dbReference type="Proteomes" id="UP000285120">
    <property type="component" value="Unassembled WGS sequence"/>
</dbReference>
<dbReference type="PANTHER" id="PTHR34478">
    <property type="entry name" value="PROTEIN LEMA"/>
    <property type="match status" value="1"/>
</dbReference>
<accession>A0A419V3S7</accession>
<dbReference type="GO" id="GO:0016020">
    <property type="term" value="C:membrane"/>
    <property type="evidence" value="ECO:0007669"/>
    <property type="project" value="UniProtKB-SubCell"/>
</dbReference>
<dbReference type="EMBL" id="RAPK01000009">
    <property type="protein sequence ID" value="RKD73169.1"/>
    <property type="molecule type" value="Genomic_DNA"/>
</dbReference>
<organism evidence="7 8">
    <name type="scientific">Sinobaca qinghaiensis</name>
    <dbReference type="NCBI Taxonomy" id="342944"/>
    <lineage>
        <taxon>Bacteria</taxon>
        <taxon>Bacillati</taxon>
        <taxon>Bacillota</taxon>
        <taxon>Bacilli</taxon>
        <taxon>Bacillales</taxon>
        <taxon>Sporolactobacillaceae</taxon>
        <taxon>Sinobaca</taxon>
    </lineage>
</organism>
<keyword evidence="5 6" id="KW-0472">Membrane</keyword>
<comment type="caution">
    <text evidence="7">The sequence shown here is derived from an EMBL/GenBank/DDBJ whole genome shotgun (WGS) entry which is preliminary data.</text>
</comment>
<protein>
    <submittedName>
        <fullName evidence="7">LemA protein</fullName>
    </submittedName>
</protein>